<accession>A0A3R9YCX3</accession>
<name>A0A3R9YCX3_9RICK</name>
<dbReference type="AlphaFoldDB" id="A0A3R9YCX3"/>
<dbReference type="OrthoDB" id="100605at2"/>
<evidence type="ECO:0000313" key="2">
    <source>
        <dbReference type="Proteomes" id="UP000279470"/>
    </source>
</evidence>
<dbReference type="EMBL" id="RXFM01000015">
    <property type="protein sequence ID" value="RST70238.1"/>
    <property type="molecule type" value="Genomic_DNA"/>
</dbReference>
<gene>
    <name evidence="1" type="ORF">EIC27_01710</name>
</gene>
<protein>
    <submittedName>
        <fullName evidence="1">Uncharacterized protein</fullName>
    </submittedName>
</protein>
<reference evidence="2" key="1">
    <citation type="submission" date="2018-11" db="EMBL/GenBank/DDBJ databases">
        <title>Phylogenetic, genomic, and biogeographic characterization of a novel and ubiquitous marine invertebrate-associated Rickettsiales parasite, Candidatus Marinoinvertebrata rohwerii, gen. nov., sp. nov.</title>
        <authorList>
            <person name="Klinges J.G."/>
            <person name="Rosales S.M."/>
            <person name="Mcminds R."/>
            <person name="Shaver E.C."/>
            <person name="Shantz A."/>
            <person name="Peters E.C."/>
            <person name="Burkepile D.E."/>
            <person name="Silliman B.R."/>
            <person name="Vega Thurber R.L."/>
        </authorList>
    </citation>
    <scope>NUCLEOTIDE SEQUENCE [LARGE SCALE GENOMIC DNA]</scope>
    <source>
        <strain evidence="2">a_cerv_44</strain>
    </source>
</reference>
<proteinExistence type="predicted"/>
<comment type="caution">
    <text evidence="1">The sequence shown here is derived from an EMBL/GenBank/DDBJ whole genome shotgun (WGS) entry which is preliminary data.</text>
</comment>
<keyword evidence="2" id="KW-1185">Reference proteome</keyword>
<dbReference type="RefSeq" id="WP_126044436.1">
    <property type="nucleotide sequence ID" value="NZ_RXFM01000015.1"/>
</dbReference>
<organism evidence="1 2">
    <name type="scientific">Candidatus Aquarickettsia rohweri</name>
    <dbReference type="NCBI Taxonomy" id="2602574"/>
    <lineage>
        <taxon>Bacteria</taxon>
        <taxon>Pseudomonadati</taxon>
        <taxon>Pseudomonadota</taxon>
        <taxon>Alphaproteobacteria</taxon>
        <taxon>Rickettsiales</taxon>
        <taxon>Candidatus Midichloriaceae</taxon>
        <taxon>Candidatus Aquarickettsia</taxon>
    </lineage>
</organism>
<dbReference type="Proteomes" id="UP000279470">
    <property type="component" value="Unassembled WGS sequence"/>
</dbReference>
<evidence type="ECO:0000313" key="1">
    <source>
        <dbReference type="EMBL" id="RST70238.1"/>
    </source>
</evidence>
<sequence length="492" mass="57795">MTKNLYPYYNKDHLEDIAEYLIETKNYDKLSVLSSSHKFNSYIAINKAIMHLDLKAISTILKYTSFDDLDEKKIQLKFCLRFILRTNFIDDLYHEDEKINELTKYIFKTLLEHKVPLDKTLSTYYENGKKTEINIMARLSAIDIKELVDEFSLTDTDLEYLKNFSSILKDSNVNLLYSKETCSYNQFGAILSRTYSSIINQEQAYQLYKSVYDSGKYGKAIIDYLNRKIVNGDAITLHFSNSGKSSYDRLQNKIQVVLNNGYMSTEAITAHEISHYIINRLFKNDSKPFNFNYYEVDFKKLGFNILPYKMQNYYLNKTASNKQFKFASNIEKILASTNKYSETIKPILLKSAELLNITIPDQYQELFSLELRDFLKYQSLLPLFILNPDKLIENIISEENSDIENFYNNLIENLNQYFSKSKNYSEDFNNDIVKIEENFSTNSSYPVLEKIKEVLIDKYYPKIIEDLKLTDAQIFFLERAADLVNRDDSDFD</sequence>